<dbReference type="RefSeq" id="WP_125047958.1">
    <property type="nucleotide sequence ID" value="NZ_BHZC01000001.1"/>
</dbReference>
<keyword evidence="5" id="KW-1133">Transmembrane helix</keyword>
<comment type="subcellular location">
    <subcellularLocation>
        <location evidence="2">Cell membrane</location>
    </subcellularLocation>
    <subcellularLocation>
        <location evidence="1">Membrane</location>
        <topology evidence="1">Single-pass membrane protein</topology>
    </subcellularLocation>
</comment>
<proteinExistence type="predicted"/>
<evidence type="ECO:0000256" key="5">
    <source>
        <dbReference type="ARBA" id="ARBA00022989"/>
    </source>
</evidence>
<dbReference type="GO" id="GO:0006417">
    <property type="term" value="P:regulation of translation"/>
    <property type="evidence" value="ECO:0007669"/>
    <property type="project" value="TreeGrafter"/>
</dbReference>
<evidence type="ECO:0000256" key="4">
    <source>
        <dbReference type="ARBA" id="ARBA00022692"/>
    </source>
</evidence>
<dbReference type="InterPro" id="IPR051474">
    <property type="entry name" value="Anti-sigma-K/W_factor"/>
</dbReference>
<dbReference type="InterPro" id="IPR041916">
    <property type="entry name" value="Anti_sigma_zinc_sf"/>
</dbReference>
<keyword evidence="7" id="KW-0472">Membrane</keyword>
<dbReference type="GO" id="GO:0005886">
    <property type="term" value="C:plasma membrane"/>
    <property type="evidence" value="ECO:0007669"/>
    <property type="project" value="UniProtKB-SubCell"/>
</dbReference>
<protein>
    <recommendedName>
        <fullName evidence="10">Regulator of SigK</fullName>
    </recommendedName>
    <alternativeName>
        <fullName evidence="9">Sigma-K anti-sigma factor RskA</fullName>
    </alternativeName>
</protein>
<evidence type="ECO:0000259" key="13">
    <source>
        <dbReference type="Pfam" id="PF22618"/>
    </source>
</evidence>
<evidence type="ECO:0000256" key="9">
    <source>
        <dbReference type="ARBA" id="ARBA00029829"/>
    </source>
</evidence>
<evidence type="ECO:0000256" key="3">
    <source>
        <dbReference type="ARBA" id="ARBA00022475"/>
    </source>
</evidence>
<feature type="region of interest" description="Disordered" evidence="11">
    <location>
        <begin position="88"/>
        <end position="115"/>
    </location>
</feature>
<dbReference type="PANTHER" id="PTHR37461">
    <property type="entry name" value="ANTI-SIGMA-K FACTOR RSKA"/>
    <property type="match status" value="1"/>
</dbReference>
<comment type="caution">
    <text evidence="14">The sequence shown here is derived from an EMBL/GenBank/DDBJ whole genome shotgun (WGS) entry which is preliminary data.</text>
</comment>
<dbReference type="Gene3D" id="1.10.10.1320">
    <property type="entry name" value="Anti-sigma factor, zinc-finger domain"/>
    <property type="match status" value="1"/>
</dbReference>
<dbReference type="GeneID" id="95625351"/>
<sequence length="286" mass="30241">MSRRPPYAALREAWRAGRRGTHALAAPYALDALGPRERRRFERHLRRCPDCAAELRVLTEDATWLARAAARPAPGALRSRVLAAALATPQEAAAEPESTPPASARTARAPEPGTERARLRLRLPARFGPRVAAAVTALSLVLSALLALQLARTDTELDRQRAVTQAVNAVLAAPDALAVSGRPIGGRSLSAVESVAMNQAVVNAAGLPPPPDGYAYQLWRMRDGLATARPAAMLPYDRGSRTAGPAVVRDLRHGGTGRADRLAVTLEPAGGSVRPTTSVLIQLALG</sequence>
<dbReference type="EMBL" id="BHZC01000001">
    <property type="protein sequence ID" value="GCD38805.1"/>
    <property type="molecule type" value="Genomic_DNA"/>
</dbReference>
<name>A0A7U9L0I2_9ACTN</name>
<dbReference type="InterPro" id="IPR053877">
    <property type="entry name" value="RskA_N"/>
</dbReference>
<evidence type="ECO:0000256" key="8">
    <source>
        <dbReference type="ARBA" id="ARBA00023163"/>
    </source>
</evidence>
<dbReference type="OrthoDB" id="153510at2"/>
<accession>A0A7U9L0I2</accession>
<keyword evidence="8" id="KW-0804">Transcription</keyword>
<dbReference type="Pfam" id="PF22618">
    <property type="entry name" value="RskA_N"/>
    <property type="match status" value="1"/>
</dbReference>
<keyword evidence="6" id="KW-0805">Transcription regulation</keyword>
<organism evidence="14 15">
    <name type="scientific">Streptomyces chrestomyceticus JCM 4735</name>
    <dbReference type="NCBI Taxonomy" id="1306181"/>
    <lineage>
        <taxon>Bacteria</taxon>
        <taxon>Bacillati</taxon>
        <taxon>Actinomycetota</taxon>
        <taxon>Actinomycetes</taxon>
        <taxon>Kitasatosporales</taxon>
        <taxon>Streptomycetaceae</taxon>
        <taxon>Streptomyces</taxon>
    </lineage>
</organism>
<feature type="domain" description="Anti-sigma-K factor RskA N-terminal" evidence="13">
    <location>
        <begin position="23"/>
        <end position="53"/>
    </location>
</feature>
<dbReference type="Proteomes" id="UP000287830">
    <property type="component" value="Unassembled WGS sequence"/>
</dbReference>
<dbReference type="InterPro" id="IPR018764">
    <property type="entry name" value="RskA_C"/>
</dbReference>
<evidence type="ECO:0000259" key="12">
    <source>
        <dbReference type="Pfam" id="PF10099"/>
    </source>
</evidence>
<evidence type="ECO:0000256" key="7">
    <source>
        <dbReference type="ARBA" id="ARBA00023136"/>
    </source>
</evidence>
<evidence type="ECO:0000256" key="10">
    <source>
        <dbReference type="ARBA" id="ARBA00030803"/>
    </source>
</evidence>
<evidence type="ECO:0000313" key="15">
    <source>
        <dbReference type="Proteomes" id="UP000287830"/>
    </source>
</evidence>
<evidence type="ECO:0000256" key="11">
    <source>
        <dbReference type="SAM" id="MobiDB-lite"/>
    </source>
</evidence>
<evidence type="ECO:0000256" key="6">
    <source>
        <dbReference type="ARBA" id="ARBA00023015"/>
    </source>
</evidence>
<gene>
    <name evidence="14" type="ORF">OEIGOIKO_06624</name>
</gene>
<keyword evidence="3" id="KW-1003">Cell membrane</keyword>
<dbReference type="AlphaFoldDB" id="A0A7U9L0I2"/>
<feature type="compositionally biased region" description="Low complexity" evidence="11">
    <location>
        <begin position="88"/>
        <end position="112"/>
    </location>
</feature>
<evidence type="ECO:0000313" key="14">
    <source>
        <dbReference type="EMBL" id="GCD38805.1"/>
    </source>
</evidence>
<evidence type="ECO:0000256" key="2">
    <source>
        <dbReference type="ARBA" id="ARBA00004236"/>
    </source>
</evidence>
<keyword evidence="4" id="KW-0812">Transmembrane</keyword>
<dbReference type="Pfam" id="PF10099">
    <property type="entry name" value="RskA_C"/>
    <property type="match status" value="1"/>
</dbReference>
<feature type="domain" description="Anti-sigma K factor RskA C-terminal" evidence="12">
    <location>
        <begin position="133"/>
        <end position="277"/>
    </location>
</feature>
<evidence type="ECO:0000256" key="1">
    <source>
        <dbReference type="ARBA" id="ARBA00004167"/>
    </source>
</evidence>
<dbReference type="GO" id="GO:0016989">
    <property type="term" value="F:sigma factor antagonist activity"/>
    <property type="evidence" value="ECO:0007669"/>
    <property type="project" value="TreeGrafter"/>
</dbReference>
<reference evidence="14 15" key="1">
    <citation type="submission" date="2018-11" db="EMBL/GenBank/DDBJ databases">
        <title>Whole genome sequence of Streptomyces chrestomyceticus NBRC 13444(T).</title>
        <authorList>
            <person name="Komaki H."/>
            <person name="Tamura T."/>
        </authorList>
    </citation>
    <scope>NUCLEOTIDE SEQUENCE [LARGE SCALE GENOMIC DNA]</scope>
    <source>
        <strain evidence="14 15">NBRC 13444</strain>
    </source>
</reference>
<dbReference type="PANTHER" id="PTHR37461:SF1">
    <property type="entry name" value="ANTI-SIGMA-K FACTOR RSKA"/>
    <property type="match status" value="1"/>
</dbReference>